<protein>
    <submittedName>
        <fullName evidence="1">Str. FM013</fullName>
    </submittedName>
</protein>
<evidence type="ECO:0000313" key="2">
    <source>
        <dbReference type="Proteomes" id="UP000053732"/>
    </source>
</evidence>
<accession>A0A0G4NWT2</accession>
<dbReference type="STRING" id="1429867.A0A0G4NWT2"/>
<dbReference type="EMBL" id="HG793135">
    <property type="protein sequence ID" value="CRL18516.1"/>
    <property type="molecule type" value="Genomic_DNA"/>
</dbReference>
<gene>
    <name evidence="1" type="ORF">PCAMFM013_S002g000386</name>
</gene>
<dbReference type="Proteomes" id="UP000053732">
    <property type="component" value="Unassembled WGS sequence"/>
</dbReference>
<reference evidence="1 2" key="1">
    <citation type="journal article" date="2014" name="Nat. Commun.">
        <title>Multiple recent horizontal transfers of a large genomic region in cheese making fungi.</title>
        <authorList>
            <person name="Cheeseman K."/>
            <person name="Ropars J."/>
            <person name="Renault P."/>
            <person name="Dupont J."/>
            <person name="Gouzy J."/>
            <person name="Branca A."/>
            <person name="Abraham A.L."/>
            <person name="Ceppi M."/>
            <person name="Conseiller E."/>
            <person name="Debuchy R."/>
            <person name="Malagnac F."/>
            <person name="Goarin A."/>
            <person name="Silar P."/>
            <person name="Lacoste S."/>
            <person name="Sallet E."/>
            <person name="Bensimon A."/>
            <person name="Giraud T."/>
            <person name="Brygoo Y."/>
        </authorList>
    </citation>
    <scope>NUCLEOTIDE SEQUENCE [LARGE SCALE GENOMIC DNA]</scope>
    <source>
        <strain evidence="2">FM 013</strain>
    </source>
</reference>
<dbReference type="AlphaFoldDB" id="A0A0G4NWT2"/>
<organism evidence="1 2">
    <name type="scientific">Penicillium camemberti (strain FM 013)</name>
    <dbReference type="NCBI Taxonomy" id="1429867"/>
    <lineage>
        <taxon>Eukaryota</taxon>
        <taxon>Fungi</taxon>
        <taxon>Dikarya</taxon>
        <taxon>Ascomycota</taxon>
        <taxon>Pezizomycotina</taxon>
        <taxon>Eurotiomycetes</taxon>
        <taxon>Eurotiomycetidae</taxon>
        <taxon>Eurotiales</taxon>
        <taxon>Aspergillaceae</taxon>
        <taxon>Penicillium</taxon>
    </lineage>
</organism>
<sequence length="309" mass="36115">MVETQAQPHAFLKSLVQQVKDLEPDFPSPDDFQRLGVQAVQVPLAPENDKGLQFEPCFFRPHPDKLFQKHPLHAWELENDPQNIQYTETLKDYIKDALTEHSPENAPIIARMEYEISEHVPPERDPYIHAEDVENMIISHIRVGRYGPHEWFTLADLLNDEQKCWDPHRRENDPRTYEGFEDPKPWQLVNHYRYTSRPLKPHSIMSCLAQLWPDTSQGLTTHELRAIVNMMLLRVNHKPFCRCHIHPILVFSFMGDYQGRIIQASYDGKGLLLQYSQLWSFEDIKKAPVELFVRYRLSKPVGGVSTLSL</sequence>
<name>A0A0G4NWT2_PENC3</name>
<proteinExistence type="predicted"/>
<keyword evidence="2" id="KW-1185">Reference proteome</keyword>
<evidence type="ECO:0000313" key="1">
    <source>
        <dbReference type="EMBL" id="CRL18516.1"/>
    </source>
</evidence>